<feature type="coiled-coil region" evidence="1">
    <location>
        <begin position="280"/>
        <end position="330"/>
    </location>
</feature>
<dbReference type="Proteomes" id="UP000785679">
    <property type="component" value="Unassembled WGS sequence"/>
</dbReference>
<feature type="region of interest" description="Disordered" evidence="2">
    <location>
        <begin position="464"/>
        <end position="521"/>
    </location>
</feature>
<protein>
    <submittedName>
        <fullName evidence="3">Uncharacterized protein</fullName>
    </submittedName>
</protein>
<dbReference type="AlphaFoldDB" id="A0A8J8NYN0"/>
<gene>
    <name evidence="3" type="ORF">FGO68_gene12992</name>
</gene>
<feature type="compositionally biased region" description="Basic residues" evidence="2">
    <location>
        <begin position="497"/>
        <end position="513"/>
    </location>
</feature>
<proteinExistence type="predicted"/>
<organism evidence="3 4">
    <name type="scientific">Halteria grandinella</name>
    <dbReference type="NCBI Taxonomy" id="5974"/>
    <lineage>
        <taxon>Eukaryota</taxon>
        <taxon>Sar</taxon>
        <taxon>Alveolata</taxon>
        <taxon>Ciliophora</taxon>
        <taxon>Intramacronucleata</taxon>
        <taxon>Spirotrichea</taxon>
        <taxon>Stichotrichia</taxon>
        <taxon>Sporadotrichida</taxon>
        <taxon>Halteriidae</taxon>
        <taxon>Halteria</taxon>
    </lineage>
</organism>
<reference evidence="3" key="1">
    <citation type="submission" date="2019-06" db="EMBL/GenBank/DDBJ databases">
        <authorList>
            <person name="Zheng W."/>
        </authorList>
    </citation>
    <scope>NUCLEOTIDE SEQUENCE</scope>
    <source>
        <strain evidence="3">QDHG01</strain>
    </source>
</reference>
<sequence>MLIENSRLISTGIQLNNYVGSGGYLYSNSTKANNPDSWKQSISELHRKTNQNLGREEQKSDKPKETFQKNPNMTIVDESASREDMKMFQGRQIKRPSTALLQTSFEKVTSSLERVRSKGKEQQPSLHLSKTEDNFLNVKSTSLQEVSWNVASQGRLQRLEDLVKLYQENISKEVKLQSLQLRQLESEVSKLKQFKNPQKKESSISIQEVDIFLRGKLQEYEIAQEERIMQIESSVKKLGNKLDSKTTAIVNDTSLEFHNIKSQFELYGETLYHRLSNEFAQSLEGTLKRFELELASSMRQDSTSILMEGVRDYEKKIMTLEGMMEDLKITQDAAVDELSKFQIKIEMKVEREIEDMDRKVMRIAQDLEKGEGGRIGHFDNNKYAMQRQVEDQVERLEQSILKQLQNKAKPNDQSDLSLNQFKNLEAKVDQFIQTNKYDQQLHQQELIKLQNQVQLLEKSLRDKQLTQSGRQTQQYRKSSLNSMSNVDESYGNSSQKSHQRSASKTKHTKHAHSRMSNQSNFIKIEDMNEEEQIRAQSNEPLQREESMSLLPQPELSIHPAKPQKVTFYHNHVEDDEDDDDLTPHAYDFSEPNKIDPQSKAYPSHNISRWNHTFIVKLETWLWWALKE</sequence>
<feature type="compositionally biased region" description="Basic and acidic residues" evidence="2">
    <location>
        <begin position="54"/>
        <end position="67"/>
    </location>
</feature>
<feature type="coiled-coil region" evidence="1">
    <location>
        <begin position="156"/>
        <end position="187"/>
    </location>
</feature>
<evidence type="ECO:0000256" key="2">
    <source>
        <dbReference type="SAM" id="MobiDB-lite"/>
    </source>
</evidence>
<comment type="caution">
    <text evidence="3">The sequence shown here is derived from an EMBL/GenBank/DDBJ whole genome shotgun (WGS) entry which is preliminary data.</text>
</comment>
<keyword evidence="4" id="KW-1185">Reference proteome</keyword>
<name>A0A8J8NYN0_HALGN</name>
<keyword evidence="1" id="KW-0175">Coiled coil</keyword>
<feature type="region of interest" description="Disordered" evidence="2">
    <location>
        <begin position="49"/>
        <end position="72"/>
    </location>
</feature>
<feature type="region of interest" description="Disordered" evidence="2">
    <location>
        <begin position="574"/>
        <end position="599"/>
    </location>
</feature>
<evidence type="ECO:0000256" key="1">
    <source>
        <dbReference type="SAM" id="Coils"/>
    </source>
</evidence>
<accession>A0A8J8NYN0</accession>
<feature type="compositionally biased region" description="Polar residues" evidence="2">
    <location>
        <begin position="465"/>
        <end position="496"/>
    </location>
</feature>
<evidence type="ECO:0000313" key="4">
    <source>
        <dbReference type="Proteomes" id="UP000785679"/>
    </source>
</evidence>
<dbReference type="EMBL" id="RRYP01003066">
    <property type="protein sequence ID" value="TNV84181.1"/>
    <property type="molecule type" value="Genomic_DNA"/>
</dbReference>
<evidence type="ECO:0000313" key="3">
    <source>
        <dbReference type="EMBL" id="TNV84181.1"/>
    </source>
</evidence>